<dbReference type="AlphaFoldDB" id="A0A5C2SB51"/>
<accession>A0A5C2SB51</accession>
<dbReference type="EMBL" id="ML122263">
    <property type="protein sequence ID" value="RPD61052.1"/>
    <property type="molecule type" value="Genomic_DNA"/>
</dbReference>
<keyword evidence="3" id="KW-1185">Reference proteome</keyword>
<dbReference type="Proteomes" id="UP000313359">
    <property type="component" value="Unassembled WGS sequence"/>
</dbReference>
<evidence type="ECO:0000256" key="1">
    <source>
        <dbReference type="SAM" id="Phobius"/>
    </source>
</evidence>
<evidence type="ECO:0000313" key="2">
    <source>
        <dbReference type="EMBL" id="RPD61052.1"/>
    </source>
</evidence>
<keyword evidence="1" id="KW-0812">Transmembrane</keyword>
<organism evidence="2 3">
    <name type="scientific">Lentinus tigrinus ALCF2SS1-6</name>
    <dbReference type="NCBI Taxonomy" id="1328759"/>
    <lineage>
        <taxon>Eukaryota</taxon>
        <taxon>Fungi</taxon>
        <taxon>Dikarya</taxon>
        <taxon>Basidiomycota</taxon>
        <taxon>Agaricomycotina</taxon>
        <taxon>Agaricomycetes</taxon>
        <taxon>Polyporales</taxon>
        <taxon>Polyporaceae</taxon>
        <taxon>Lentinus</taxon>
    </lineage>
</organism>
<proteinExistence type="predicted"/>
<name>A0A5C2SB51_9APHY</name>
<gene>
    <name evidence="2" type="ORF">L227DRAFT_574674</name>
</gene>
<keyword evidence="1" id="KW-0472">Membrane</keyword>
<feature type="transmembrane region" description="Helical" evidence="1">
    <location>
        <begin position="40"/>
        <end position="59"/>
    </location>
</feature>
<sequence>MPRSRNEDTQEIRTCISWVSPTARLSKSDGSRRLQLDEHISTLSASILTVLLVILAATWRVHPEQHWHF</sequence>
<feature type="non-terminal residue" evidence="2">
    <location>
        <position position="69"/>
    </location>
</feature>
<reference evidence="2" key="1">
    <citation type="journal article" date="2018" name="Genome Biol. Evol.">
        <title>Genomics and development of Lentinus tigrinus, a white-rot wood-decaying mushroom with dimorphic fruiting bodies.</title>
        <authorList>
            <person name="Wu B."/>
            <person name="Xu Z."/>
            <person name="Knudson A."/>
            <person name="Carlson A."/>
            <person name="Chen N."/>
            <person name="Kovaka S."/>
            <person name="LaButti K."/>
            <person name="Lipzen A."/>
            <person name="Pennachio C."/>
            <person name="Riley R."/>
            <person name="Schakwitz W."/>
            <person name="Umezawa K."/>
            <person name="Ohm R.A."/>
            <person name="Grigoriev I.V."/>
            <person name="Nagy L.G."/>
            <person name="Gibbons J."/>
            <person name="Hibbett D."/>
        </authorList>
    </citation>
    <scope>NUCLEOTIDE SEQUENCE [LARGE SCALE GENOMIC DNA]</scope>
    <source>
        <strain evidence="2">ALCF2SS1-6</strain>
    </source>
</reference>
<evidence type="ECO:0000313" key="3">
    <source>
        <dbReference type="Proteomes" id="UP000313359"/>
    </source>
</evidence>
<protein>
    <submittedName>
        <fullName evidence="2">Uncharacterized protein</fullName>
    </submittedName>
</protein>
<keyword evidence="1" id="KW-1133">Transmembrane helix</keyword>